<evidence type="ECO:0000256" key="3">
    <source>
        <dbReference type="ARBA" id="ARBA00023136"/>
    </source>
</evidence>
<dbReference type="GeneTree" id="ENSGT00940000154641"/>
<evidence type="ECO:0000313" key="9">
    <source>
        <dbReference type="Proteomes" id="UP001501920"/>
    </source>
</evidence>
<reference evidence="8 9" key="1">
    <citation type="submission" date="2020-10" db="EMBL/GenBank/DDBJ databases">
        <title>Pygocentrus nattereri (red-bellied piranha) genome, fPygNat1, primary haplotype.</title>
        <authorList>
            <person name="Myers G."/>
            <person name="Meyer A."/>
            <person name="Karagic N."/>
            <person name="Pippel M."/>
            <person name="Winkler S."/>
            <person name="Tracey A."/>
            <person name="Wood J."/>
            <person name="Formenti G."/>
            <person name="Howe K."/>
            <person name="Fedrigo O."/>
            <person name="Jarvis E.D."/>
        </authorList>
    </citation>
    <scope>NUCLEOTIDE SEQUENCE [LARGE SCALE GENOMIC DNA]</scope>
</reference>
<dbReference type="InterPro" id="IPR013106">
    <property type="entry name" value="Ig_V-set"/>
</dbReference>
<dbReference type="AlphaFoldDB" id="A0A3B4EC43"/>
<proteinExistence type="predicted"/>
<dbReference type="SUPFAM" id="SSF48726">
    <property type="entry name" value="Immunoglobulin"/>
    <property type="match status" value="2"/>
</dbReference>
<dbReference type="PROSITE" id="PS50835">
    <property type="entry name" value="IG_LIKE"/>
    <property type="match status" value="1"/>
</dbReference>
<dbReference type="GO" id="GO:0009897">
    <property type="term" value="C:external side of plasma membrane"/>
    <property type="evidence" value="ECO:0007669"/>
    <property type="project" value="TreeGrafter"/>
</dbReference>
<dbReference type="GO" id="GO:0050863">
    <property type="term" value="P:regulation of T cell activation"/>
    <property type="evidence" value="ECO:0007669"/>
    <property type="project" value="UniProtKB-ARBA"/>
</dbReference>
<keyword evidence="4" id="KW-1015">Disulfide bond</keyword>
<evidence type="ECO:0000256" key="2">
    <source>
        <dbReference type="ARBA" id="ARBA00022729"/>
    </source>
</evidence>
<protein>
    <recommendedName>
        <fullName evidence="7">Ig-like domain-containing protein</fullName>
    </recommendedName>
</protein>
<feature type="domain" description="Ig-like" evidence="7">
    <location>
        <begin position="1"/>
        <end position="116"/>
    </location>
</feature>
<dbReference type="InterPro" id="IPR036179">
    <property type="entry name" value="Ig-like_dom_sf"/>
</dbReference>
<name>A0A3B4EC43_PYGNA</name>
<reference evidence="8" key="3">
    <citation type="submission" date="2025-09" db="UniProtKB">
        <authorList>
            <consortium name="Ensembl"/>
        </authorList>
    </citation>
    <scope>IDENTIFICATION</scope>
</reference>
<dbReference type="InterPro" id="IPR050504">
    <property type="entry name" value="IgSF_BTN/MOG"/>
</dbReference>
<dbReference type="GO" id="GO:1903037">
    <property type="term" value="P:regulation of leukocyte cell-cell adhesion"/>
    <property type="evidence" value="ECO:0007669"/>
    <property type="project" value="UniProtKB-ARBA"/>
</dbReference>
<keyword evidence="2" id="KW-0732">Signal</keyword>
<evidence type="ECO:0000256" key="6">
    <source>
        <dbReference type="ARBA" id="ARBA00023319"/>
    </source>
</evidence>
<dbReference type="GO" id="GO:0050852">
    <property type="term" value="P:T cell receptor signaling pathway"/>
    <property type="evidence" value="ECO:0007669"/>
    <property type="project" value="TreeGrafter"/>
</dbReference>
<evidence type="ECO:0000256" key="5">
    <source>
        <dbReference type="ARBA" id="ARBA00023180"/>
    </source>
</evidence>
<keyword evidence="3" id="KW-0472">Membrane</keyword>
<dbReference type="Gene3D" id="2.60.40.10">
    <property type="entry name" value="Immunoglobulins"/>
    <property type="match status" value="2"/>
</dbReference>
<comment type="subcellular location">
    <subcellularLocation>
        <location evidence="1">Membrane</location>
    </subcellularLocation>
</comment>
<reference evidence="8" key="2">
    <citation type="submission" date="2025-08" db="UniProtKB">
        <authorList>
            <consortium name="Ensembl"/>
        </authorList>
    </citation>
    <scope>IDENTIFICATION</scope>
</reference>
<dbReference type="PANTHER" id="PTHR24100">
    <property type="entry name" value="BUTYROPHILIN"/>
    <property type="match status" value="1"/>
</dbReference>
<accession>A0A3B4EC43</accession>
<evidence type="ECO:0000313" key="8">
    <source>
        <dbReference type="Ensembl" id="ENSPNAP00000032801.2"/>
    </source>
</evidence>
<evidence type="ECO:0000259" key="7">
    <source>
        <dbReference type="PROSITE" id="PS50835"/>
    </source>
</evidence>
<dbReference type="Proteomes" id="UP001501920">
    <property type="component" value="Chromosome 24"/>
</dbReference>
<dbReference type="InterPro" id="IPR007110">
    <property type="entry name" value="Ig-like_dom"/>
</dbReference>
<evidence type="ECO:0000256" key="1">
    <source>
        <dbReference type="ARBA" id="ARBA00004370"/>
    </source>
</evidence>
<dbReference type="GO" id="GO:0005102">
    <property type="term" value="F:signaling receptor binding"/>
    <property type="evidence" value="ECO:0007669"/>
    <property type="project" value="TreeGrafter"/>
</dbReference>
<dbReference type="FunFam" id="2.60.40.10:FF:000142">
    <property type="entry name" value="V-set domain-containing T-cell activation inhibitor 1"/>
    <property type="match status" value="1"/>
</dbReference>
<dbReference type="GO" id="GO:0001817">
    <property type="term" value="P:regulation of cytokine production"/>
    <property type="evidence" value="ECO:0007669"/>
    <property type="project" value="TreeGrafter"/>
</dbReference>
<keyword evidence="6" id="KW-0393">Immunoglobulin domain</keyword>
<keyword evidence="5" id="KW-0325">Glycoprotein</keyword>
<organism evidence="8 9">
    <name type="scientific">Pygocentrus nattereri</name>
    <name type="common">Red-bellied piranha</name>
    <dbReference type="NCBI Taxonomy" id="42514"/>
    <lineage>
        <taxon>Eukaryota</taxon>
        <taxon>Metazoa</taxon>
        <taxon>Chordata</taxon>
        <taxon>Craniata</taxon>
        <taxon>Vertebrata</taxon>
        <taxon>Euteleostomi</taxon>
        <taxon>Actinopterygii</taxon>
        <taxon>Neopterygii</taxon>
        <taxon>Teleostei</taxon>
        <taxon>Ostariophysi</taxon>
        <taxon>Characiformes</taxon>
        <taxon>Characoidei</taxon>
        <taxon>Pygocentrus</taxon>
    </lineage>
</organism>
<dbReference type="Pfam" id="PF07686">
    <property type="entry name" value="V-set"/>
    <property type="match status" value="1"/>
</dbReference>
<dbReference type="InterPro" id="IPR013783">
    <property type="entry name" value="Ig-like_fold"/>
</dbReference>
<keyword evidence="9" id="KW-1185">Reference proteome</keyword>
<dbReference type="Ensembl" id="ENSPNAT00000023074.2">
    <property type="protein sequence ID" value="ENSPNAP00000032801.2"/>
    <property type="gene ID" value="ENSPNAG00000021006.2"/>
</dbReference>
<evidence type="ECO:0000256" key="4">
    <source>
        <dbReference type="ARBA" id="ARBA00023157"/>
    </source>
</evidence>
<sequence>MLQLQLTSCSVMGGEGVQLCCLGVLCSFSTSKNLNLTNLIINWQHGETVVHSFYLGQDQLDRQGQAYKGRTHLFKDELLEGNASLRLIRMQPDDEGEYSCYVNNEQDSTTRRLKVILAGKYFKHLFPTCDSINITATLSNGFPQPEIRWFDSSGRDILQTSTIQLDTRGRYKVSSTISSRQNAIETITMEMKLEVLNQSFTRSLLLHPPPDPCQGHEQGWDVTEYKYLYVHSEHRN</sequence>